<dbReference type="EMBL" id="PKPP01002118">
    <property type="protein sequence ID" value="PWA77493.1"/>
    <property type="molecule type" value="Genomic_DNA"/>
</dbReference>
<gene>
    <name evidence="1" type="ORF">CTI12_AA217520</name>
</gene>
<organism evidence="1 2">
    <name type="scientific">Artemisia annua</name>
    <name type="common">Sweet wormwood</name>
    <dbReference type="NCBI Taxonomy" id="35608"/>
    <lineage>
        <taxon>Eukaryota</taxon>
        <taxon>Viridiplantae</taxon>
        <taxon>Streptophyta</taxon>
        <taxon>Embryophyta</taxon>
        <taxon>Tracheophyta</taxon>
        <taxon>Spermatophyta</taxon>
        <taxon>Magnoliopsida</taxon>
        <taxon>eudicotyledons</taxon>
        <taxon>Gunneridae</taxon>
        <taxon>Pentapetalae</taxon>
        <taxon>asterids</taxon>
        <taxon>campanulids</taxon>
        <taxon>Asterales</taxon>
        <taxon>Asteraceae</taxon>
        <taxon>Asteroideae</taxon>
        <taxon>Anthemideae</taxon>
        <taxon>Artemisiinae</taxon>
        <taxon>Artemisia</taxon>
    </lineage>
</organism>
<name>A0A2U1NVD3_ARTAN</name>
<accession>A0A2U1NVD3</accession>
<dbReference type="AlphaFoldDB" id="A0A2U1NVD3"/>
<keyword evidence="2" id="KW-1185">Reference proteome</keyword>
<comment type="caution">
    <text evidence="1">The sequence shown here is derived from an EMBL/GenBank/DDBJ whole genome shotgun (WGS) entry which is preliminary data.</text>
</comment>
<dbReference type="InterPro" id="IPR012340">
    <property type="entry name" value="NA-bd_OB-fold"/>
</dbReference>
<protein>
    <submittedName>
        <fullName evidence="1">Aspartate--tRNA ligase</fullName>
    </submittedName>
</protein>
<evidence type="ECO:0000313" key="1">
    <source>
        <dbReference type="EMBL" id="PWA77493.1"/>
    </source>
</evidence>
<reference evidence="1 2" key="1">
    <citation type="journal article" date="2018" name="Mol. Plant">
        <title>The genome of Artemisia annua provides insight into the evolution of Asteraceae family and artemisinin biosynthesis.</title>
        <authorList>
            <person name="Shen Q."/>
            <person name="Zhang L."/>
            <person name="Liao Z."/>
            <person name="Wang S."/>
            <person name="Yan T."/>
            <person name="Shi P."/>
            <person name="Liu M."/>
            <person name="Fu X."/>
            <person name="Pan Q."/>
            <person name="Wang Y."/>
            <person name="Lv Z."/>
            <person name="Lu X."/>
            <person name="Zhang F."/>
            <person name="Jiang W."/>
            <person name="Ma Y."/>
            <person name="Chen M."/>
            <person name="Hao X."/>
            <person name="Li L."/>
            <person name="Tang Y."/>
            <person name="Lv G."/>
            <person name="Zhou Y."/>
            <person name="Sun X."/>
            <person name="Brodelius P.E."/>
            <person name="Rose J.K.C."/>
            <person name="Tang K."/>
        </authorList>
    </citation>
    <scope>NUCLEOTIDE SEQUENCE [LARGE SCALE GENOMIC DNA]</scope>
    <source>
        <strain evidence="2">cv. Huhao1</strain>
        <tissue evidence="1">Leaf</tissue>
    </source>
</reference>
<evidence type="ECO:0000313" key="2">
    <source>
        <dbReference type="Proteomes" id="UP000245207"/>
    </source>
</evidence>
<keyword evidence="1" id="KW-0436">Ligase</keyword>
<dbReference type="Gene3D" id="2.40.50.140">
    <property type="entry name" value="Nucleic acid-binding proteins"/>
    <property type="match status" value="1"/>
</dbReference>
<dbReference type="GO" id="GO:0016874">
    <property type="term" value="F:ligase activity"/>
    <property type="evidence" value="ECO:0007669"/>
    <property type="project" value="UniProtKB-KW"/>
</dbReference>
<dbReference type="OrthoDB" id="1695614at2759"/>
<sequence length="100" mass="11499">MTGTGREWIKVSSVTEDRINQSVKESIVDIEGTVQFPDRPLTCASQQVEVLVRKIHCMSRSATWRPITVVRIRWLLIALWTLMVIGEEEEETMLLNIMAK</sequence>
<dbReference type="STRING" id="35608.A0A2U1NVD3"/>
<dbReference type="Proteomes" id="UP000245207">
    <property type="component" value="Unassembled WGS sequence"/>
</dbReference>
<proteinExistence type="predicted"/>